<dbReference type="PROSITE" id="PS51273">
    <property type="entry name" value="GATASE_TYPE_1"/>
    <property type="match status" value="1"/>
</dbReference>
<reference evidence="3 5" key="3">
    <citation type="submission" date="2024-04" db="EMBL/GenBank/DDBJ databases">
        <title>Genomic Markers of Mycobacteria.</title>
        <authorList>
            <person name="Soliman M.S."/>
            <person name="Elkholy A."/>
            <person name="Soliman N.S."/>
            <person name="Abbas A."/>
            <person name="Khayrat S."/>
            <person name="Shawky S."/>
        </authorList>
    </citation>
    <scope>NUCLEOTIDE SEQUENCE [LARGE SCALE GENOMIC DNA]</scope>
    <source>
        <strain evidence="3 5">Egy-CU-AM5</strain>
    </source>
</reference>
<dbReference type="EMBL" id="JACKVC010000021">
    <property type="protein sequence ID" value="MCV7391988.1"/>
    <property type="molecule type" value="Genomic_DNA"/>
</dbReference>
<keyword evidence="2" id="KW-0378">Hydrolase</keyword>
<dbReference type="Gene3D" id="3.40.50.880">
    <property type="match status" value="1"/>
</dbReference>
<proteinExistence type="predicted"/>
<dbReference type="EMBL" id="JBDLOU010000011">
    <property type="protein sequence ID" value="MEX3738041.1"/>
    <property type="molecule type" value="Genomic_DNA"/>
</dbReference>
<reference evidence="2" key="2">
    <citation type="journal article" date="2022" name="BMC Genomics">
        <title>Comparative genome analysis of mycobacteria focusing on tRNA and non-coding RNA.</title>
        <authorList>
            <person name="Behra P.R.K."/>
            <person name="Pettersson B.M.F."/>
            <person name="Ramesh M."/>
            <person name="Das S."/>
            <person name="Dasgupta S."/>
            <person name="Kirsebom L.A."/>
        </authorList>
    </citation>
    <scope>NUCLEOTIDE SEQUENCE</scope>
    <source>
        <strain evidence="2">DSM 44242</strain>
    </source>
</reference>
<dbReference type="GO" id="GO:0006598">
    <property type="term" value="P:polyamine catabolic process"/>
    <property type="evidence" value="ECO:0007669"/>
    <property type="project" value="TreeGrafter"/>
</dbReference>
<dbReference type="Proteomes" id="UP001141659">
    <property type="component" value="Unassembled WGS sequence"/>
</dbReference>
<evidence type="ECO:0000313" key="3">
    <source>
        <dbReference type="EMBL" id="MEX3738041.1"/>
    </source>
</evidence>
<dbReference type="Pfam" id="PF07722">
    <property type="entry name" value="Peptidase_C26"/>
    <property type="match status" value="1"/>
</dbReference>
<protein>
    <submittedName>
        <fullName evidence="2">Gamma-glutamyl-gamma-aminobutyrate hydrolase family protein</fullName>
    </submittedName>
</protein>
<evidence type="ECO:0000256" key="1">
    <source>
        <dbReference type="SAM" id="MobiDB-lite"/>
    </source>
</evidence>
<reference evidence="2" key="1">
    <citation type="submission" date="2020-07" db="EMBL/GenBank/DDBJ databases">
        <authorList>
            <person name="Pettersson B.M.F."/>
            <person name="Behra P.R.K."/>
            <person name="Ramesh M."/>
            <person name="Das S."/>
            <person name="Dasgupta S."/>
            <person name="Kirsebom L.A."/>
        </authorList>
    </citation>
    <scope>NUCLEOTIDE SEQUENCE</scope>
    <source>
        <strain evidence="2">DSM 44242</strain>
    </source>
</reference>
<gene>
    <name evidence="3" type="ORF">ABFW12_07310</name>
    <name evidence="2" type="ORF">H5P34_28410</name>
</gene>
<dbReference type="SUPFAM" id="SSF52317">
    <property type="entry name" value="Class I glutamine amidotransferase-like"/>
    <property type="match status" value="1"/>
</dbReference>
<dbReference type="PANTHER" id="PTHR43235:SF1">
    <property type="entry name" value="GLUTAMINE AMIDOTRANSFERASE PB2B2.05-RELATED"/>
    <property type="match status" value="1"/>
</dbReference>
<evidence type="ECO:0000313" key="2">
    <source>
        <dbReference type="EMBL" id="MCV7391988.1"/>
    </source>
</evidence>
<dbReference type="InterPro" id="IPR011697">
    <property type="entry name" value="Peptidase_C26"/>
</dbReference>
<feature type="region of interest" description="Disordered" evidence="1">
    <location>
        <begin position="215"/>
        <end position="235"/>
    </location>
</feature>
<dbReference type="PANTHER" id="PTHR43235">
    <property type="entry name" value="GLUTAMINE AMIDOTRANSFERASE PB2B2.05-RELATED"/>
    <property type="match status" value="1"/>
</dbReference>
<evidence type="ECO:0000313" key="5">
    <source>
        <dbReference type="Proteomes" id="UP001558474"/>
    </source>
</evidence>
<dbReference type="Proteomes" id="UP001558474">
    <property type="component" value="Unassembled WGS sequence"/>
</dbReference>
<comment type="caution">
    <text evidence="2">The sequence shown here is derived from an EMBL/GenBank/DDBJ whole genome shotgun (WGS) entry which is preliminary data.</text>
</comment>
<dbReference type="GO" id="GO:0005829">
    <property type="term" value="C:cytosol"/>
    <property type="evidence" value="ECO:0007669"/>
    <property type="project" value="TreeGrafter"/>
</dbReference>
<dbReference type="AlphaFoldDB" id="A0AAW5TBF7"/>
<dbReference type="GO" id="GO:0033969">
    <property type="term" value="F:gamma-glutamyl-gamma-aminobutyrate hydrolase activity"/>
    <property type="evidence" value="ECO:0007669"/>
    <property type="project" value="TreeGrafter"/>
</dbReference>
<dbReference type="InterPro" id="IPR029062">
    <property type="entry name" value="Class_I_gatase-like"/>
</dbReference>
<keyword evidence="5" id="KW-1185">Reference proteome</keyword>
<name>A0AAW5TBF7_9MYCO</name>
<dbReference type="RefSeq" id="WP_160117208.1">
    <property type="nucleotide sequence ID" value="NZ_JACKVC010000021.1"/>
</dbReference>
<dbReference type="InterPro" id="IPR044668">
    <property type="entry name" value="PuuD-like"/>
</dbReference>
<sequence length="235" mass="25389">MFEGLQHCGAIPLAIDCGSGPVNVSRLLGHVDGLLLSGGCDVDPALYGAQRNDPAIGDTNPTRDRNEITAFESAWRRHIPTLAICRGAQLVNAARGGSLYADLPRDRPSATVHRRTEADLVSIAHDIEVEAGSRVAKWLGRDGRIGVNSQHHQGIQALASGFVATAHADDGLVEAYESADQPLTAIQWHPEMNWEYDDMSQRLLRGFIDSCIPTDQTPDVRESPTLLQRSAPAAL</sequence>
<dbReference type="CDD" id="cd01745">
    <property type="entry name" value="GATase1_2"/>
    <property type="match status" value="1"/>
</dbReference>
<accession>A0AAW5TBF7</accession>
<evidence type="ECO:0000313" key="4">
    <source>
        <dbReference type="Proteomes" id="UP001141659"/>
    </source>
</evidence>
<organism evidence="2 4">
    <name type="scientific">Mycolicibacterium porcinum</name>
    <dbReference type="NCBI Taxonomy" id="39693"/>
    <lineage>
        <taxon>Bacteria</taxon>
        <taxon>Bacillati</taxon>
        <taxon>Actinomycetota</taxon>
        <taxon>Actinomycetes</taxon>
        <taxon>Mycobacteriales</taxon>
        <taxon>Mycobacteriaceae</taxon>
        <taxon>Mycolicibacterium</taxon>
    </lineage>
</organism>